<dbReference type="AlphaFoldDB" id="A0A2M3ZRR2"/>
<feature type="chain" id="PRO_5014954090" evidence="1">
    <location>
        <begin position="20"/>
        <end position="75"/>
    </location>
</feature>
<evidence type="ECO:0000313" key="2">
    <source>
        <dbReference type="EMBL" id="MBW31254.1"/>
    </source>
</evidence>
<evidence type="ECO:0000256" key="1">
    <source>
        <dbReference type="SAM" id="SignalP"/>
    </source>
</evidence>
<accession>A0A2M3ZRR2</accession>
<proteinExistence type="predicted"/>
<sequence length="75" mass="8450">MLLLLLLLLLFTDTAPVRSTRARTAASLVHIVNDGQSPLGHVKVLRVVKLIVPPLSQTEDDVDRDKDRQRHTDDR</sequence>
<name>A0A2M3ZRR2_9DIPT</name>
<reference evidence="2" key="1">
    <citation type="submission" date="2018-01" db="EMBL/GenBank/DDBJ databases">
        <title>An insight into the sialome of Amazonian anophelines.</title>
        <authorList>
            <person name="Ribeiro J.M."/>
            <person name="Scarpassa V."/>
            <person name="Calvo E."/>
        </authorList>
    </citation>
    <scope>NUCLEOTIDE SEQUENCE</scope>
    <source>
        <tissue evidence="2">Salivary glands</tissue>
    </source>
</reference>
<keyword evidence="1" id="KW-0732">Signal</keyword>
<feature type="signal peptide" evidence="1">
    <location>
        <begin position="1"/>
        <end position="19"/>
    </location>
</feature>
<dbReference type="EMBL" id="GGFM01010503">
    <property type="protein sequence ID" value="MBW31254.1"/>
    <property type="molecule type" value="Transcribed_RNA"/>
</dbReference>
<protein>
    <submittedName>
        <fullName evidence="2">Putative secreted peptide</fullName>
    </submittedName>
</protein>
<organism evidence="2">
    <name type="scientific">Anopheles braziliensis</name>
    <dbReference type="NCBI Taxonomy" id="58242"/>
    <lineage>
        <taxon>Eukaryota</taxon>
        <taxon>Metazoa</taxon>
        <taxon>Ecdysozoa</taxon>
        <taxon>Arthropoda</taxon>
        <taxon>Hexapoda</taxon>
        <taxon>Insecta</taxon>
        <taxon>Pterygota</taxon>
        <taxon>Neoptera</taxon>
        <taxon>Endopterygota</taxon>
        <taxon>Diptera</taxon>
        <taxon>Nematocera</taxon>
        <taxon>Culicoidea</taxon>
        <taxon>Culicidae</taxon>
        <taxon>Anophelinae</taxon>
        <taxon>Anopheles</taxon>
    </lineage>
</organism>